<feature type="compositionally biased region" description="Basic and acidic residues" evidence="1">
    <location>
        <begin position="36"/>
        <end position="45"/>
    </location>
</feature>
<sequence>MTRTDKPRDQIYIFGWTAPFSLCSTLCISARHDPISMETQRDGGGVEKGFGRVKGLKNRQTSSFPDTRRGSLEQSPNPPRAQGDGSNKKTLASVLLGIKSTPVSMALHLENACLGFARNQTLLPRSCDGIVVRLLASHLGETSSIPSSVAPGFSHVGIVSDDASGRWVFFLGMSRFLRPYIPALLPTHLVSPSSALKTAMLRAAQISPLHSKMLLVKHRKKALLWRLRVPARAQPPPPNNSTRNPFPSQPLLEPHHNPHQSALPLTSRYVRVMARPAALPSRRGPACTRLYAIHDIILRSTGSFWVLPVASTTAVALIVDNLVEPTNKCRVAMLFERKARVDRFCCTSGVAVVQPLAFNTFSIGDTVMRLAITEYPWLQGTLMRRQCHQDEHCSVQIEQWRGLSQTVQPLAFRTSRTYHWADEKSLMKSNSDRRVMYKIPPLAKIPGRLDA</sequence>
<comment type="caution">
    <text evidence="2">The sequence shown here is derived from an EMBL/GenBank/DDBJ whole genome shotgun (WGS) entry which is preliminary data.</text>
</comment>
<feature type="region of interest" description="Disordered" evidence="1">
    <location>
        <begin position="36"/>
        <end position="87"/>
    </location>
</feature>
<proteinExistence type="predicted"/>
<accession>A0ABQ9HYN1</accession>
<evidence type="ECO:0000313" key="3">
    <source>
        <dbReference type="Proteomes" id="UP001159363"/>
    </source>
</evidence>
<name>A0ABQ9HYN1_9NEOP</name>
<evidence type="ECO:0000256" key="1">
    <source>
        <dbReference type="SAM" id="MobiDB-lite"/>
    </source>
</evidence>
<protein>
    <submittedName>
        <fullName evidence="2">Uncharacterized protein</fullName>
    </submittedName>
</protein>
<dbReference type="EMBL" id="JARBHB010000003">
    <property type="protein sequence ID" value="KAJ8889357.1"/>
    <property type="molecule type" value="Genomic_DNA"/>
</dbReference>
<gene>
    <name evidence="2" type="ORF">PR048_008856</name>
</gene>
<feature type="region of interest" description="Disordered" evidence="1">
    <location>
        <begin position="231"/>
        <end position="257"/>
    </location>
</feature>
<reference evidence="2 3" key="1">
    <citation type="submission" date="2023-02" db="EMBL/GenBank/DDBJ databases">
        <title>LHISI_Scaffold_Assembly.</title>
        <authorList>
            <person name="Stuart O.P."/>
            <person name="Cleave R."/>
            <person name="Magrath M.J.L."/>
            <person name="Mikheyev A.S."/>
        </authorList>
    </citation>
    <scope>NUCLEOTIDE SEQUENCE [LARGE SCALE GENOMIC DNA]</scope>
    <source>
        <strain evidence="2">Daus_M_001</strain>
        <tissue evidence="2">Leg muscle</tissue>
    </source>
</reference>
<evidence type="ECO:0000313" key="2">
    <source>
        <dbReference type="EMBL" id="KAJ8889357.1"/>
    </source>
</evidence>
<organism evidence="2 3">
    <name type="scientific">Dryococelus australis</name>
    <dbReference type="NCBI Taxonomy" id="614101"/>
    <lineage>
        <taxon>Eukaryota</taxon>
        <taxon>Metazoa</taxon>
        <taxon>Ecdysozoa</taxon>
        <taxon>Arthropoda</taxon>
        <taxon>Hexapoda</taxon>
        <taxon>Insecta</taxon>
        <taxon>Pterygota</taxon>
        <taxon>Neoptera</taxon>
        <taxon>Polyneoptera</taxon>
        <taxon>Phasmatodea</taxon>
        <taxon>Verophasmatodea</taxon>
        <taxon>Anareolatae</taxon>
        <taxon>Phasmatidae</taxon>
        <taxon>Eurycanthinae</taxon>
        <taxon>Dryococelus</taxon>
    </lineage>
</organism>
<keyword evidence="3" id="KW-1185">Reference proteome</keyword>
<dbReference type="Proteomes" id="UP001159363">
    <property type="component" value="Chromosome 3"/>
</dbReference>